<evidence type="ECO:0000313" key="2">
    <source>
        <dbReference type="Proteomes" id="UP001159363"/>
    </source>
</evidence>
<reference evidence="1 2" key="1">
    <citation type="submission" date="2023-02" db="EMBL/GenBank/DDBJ databases">
        <title>LHISI_Scaffold_Assembly.</title>
        <authorList>
            <person name="Stuart O.P."/>
            <person name="Cleave R."/>
            <person name="Magrath M.J.L."/>
            <person name="Mikheyev A.S."/>
        </authorList>
    </citation>
    <scope>NUCLEOTIDE SEQUENCE [LARGE SCALE GENOMIC DNA]</scope>
    <source>
        <strain evidence="1">Daus_M_001</strain>
        <tissue evidence="1">Leg muscle</tissue>
    </source>
</reference>
<organism evidence="1 2">
    <name type="scientific">Dryococelus australis</name>
    <dbReference type="NCBI Taxonomy" id="614101"/>
    <lineage>
        <taxon>Eukaryota</taxon>
        <taxon>Metazoa</taxon>
        <taxon>Ecdysozoa</taxon>
        <taxon>Arthropoda</taxon>
        <taxon>Hexapoda</taxon>
        <taxon>Insecta</taxon>
        <taxon>Pterygota</taxon>
        <taxon>Neoptera</taxon>
        <taxon>Polyneoptera</taxon>
        <taxon>Phasmatodea</taxon>
        <taxon>Verophasmatodea</taxon>
        <taxon>Anareolatae</taxon>
        <taxon>Phasmatidae</taxon>
        <taxon>Eurycanthinae</taxon>
        <taxon>Dryococelus</taxon>
    </lineage>
</organism>
<dbReference type="EMBL" id="JARBHB010000002">
    <property type="protein sequence ID" value="KAJ8893837.1"/>
    <property type="molecule type" value="Genomic_DNA"/>
</dbReference>
<gene>
    <name evidence="1" type="ORF">PR048_006438</name>
</gene>
<protein>
    <submittedName>
        <fullName evidence="1">Uncharacterized protein</fullName>
    </submittedName>
</protein>
<sequence length="59" mass="6858">MNSELFVDWLKHFAAHIIILHIALQLFHYHHTSVTRFSLLINVCLVGPLNVAYTQEVDK</sequence>
<proteinExistence type="predicted"/>
<evidence type="ECO:0000313" key="1">
    <source>
        <dbReference type="EMBL" id="KAJ8893837.1"/>
    </source>
</evidence>
<keyword evidence="2" id="KW-1185">Reference proteome</keyword>
<dbReference type="Proteomes" id="UP001159363">
    <property type="component" value="Chromosome 2"/>
</dbReference>
<comment type="caution">
    <text evidence="1">The sequence shown here is derived from an EMBL/GenBank/DDBJ whole genome shotgun (WGS) entry which is preliminary data.</text>
</comment>
<accession>A0ABQ9IB04</accession>
<name>A0ABQ9IB04_9NEOP</name>